<dbReference type="InterPro" id="IPR011990">
    <property type="entry name" value="TPR-like_helical_dom_sf"/>
</dbReference>
<comment type="caution">
    <text evidence="2">The sequence shown here is derived from an EMBL/GenBank/DDBJ whole genome shotgun (WGS) entry which is preliminary data.</text>
</comment>
<evidence type="ECO:0008006" key="4">
    <source>
        <dbReference type="Google" id="ProtNLM"/>
    </source>
</evidence>
<reference evidence="2 3" key="1">
    <citation type="submission" date="2020-06" db="EMBL/GenBank/DDBJ databases">
        <authorList>
            <person name="Grouzdev D.S."/>
        </authorList>
    </citation>
    <scope>NUCLEOTIDE SEQUENCE [LARGE SCALE GENOMIC DNA]</scope>
    <source>
        <strain evidence="2 3">HO-A22</strain>
    </source>
</reference>
<feature type="transmembrane region" description="Helical" evidence="1">
    <location>
        <begin position="162"/>
        <end position="180"/>
    </location>
</feature>
<accession>A0A7Y6UQI3</accession>
<gene>
    <name evidence="2" type="ORF">HT585_27005</name>
</gene>
<evidence type="ECO:0000256" key="1">
    <source>
        <dbReference type="SAM" id="Phobius"/>
    </source>
</evidence>
<dbReference type="SUPFAM" id="SSF48452">
    <property type="entry name" value="TPR-like"/>
    <property type="match status" value="1"/>
</dbReference>
<evidence type="ECO:0000313" key="2">
    <source>
        <dbReference type="EMBL" id="NVD42525.1"/>
    </source>
</evidence>
<proteinExistence type="predicted"/>
<dbReference type="Proteomes" id="UP000520198">
    <property type="component" value="Unassembled WGS sequence"/>
</dbReference>
<keyword evidence="1" id="KW-0812">Transmembrane</keyword>
<keyword evidence="3" id="KW-1185">Reference proteome</keyword>
<dbReference type="RefSeq" id="WP_176355882.1">
    <property type="nucleotide sequence ID" value="NZ_JABWDU010000009.1"/>
</dbReference>
<dbReference type="EMBL" id="JABWDU010000009">
    <property type="protein sequence ID" value="NVD42525.1"/>
    <property type="molecule type" value="Genomic_DNA"/>
</dbReference>
<organism evidence="2 3">
    <name type="scientific">Ensifer oleiphilus</name>
    <dbReference type="NCBI Taxonomy" id="2742698"/>
    <lineage>
        <taxon>Bacteria</taxon>
        <taxon>Pseudomonadati</taxon>
        <taxon>Pseudomonadota</taxon>
        <taxon>Alphaproteobacteria</taxon>
        <taxon>Hyphomicrobiales</taxon>
        <taxon>Rhizobiaceae</taxon>
        <taxon>Sinorhizobium/Ensifer group</taxon>
        <taxon>Ensifer</taxon>
    </lineage>
</organism>
<name>A0A7Y6UQI3_9HYPH</name>
<dbReference type="Gene3D" id="1.25.40.10">
    <property type="entry name" value="Tetratricopeptide repeat domain"/>
    <property type="match status" value="1"/>
</dbReference>
<keyword evidence="1" id="KW-1133">Transmembrane helix</keyword>
<dbReference type="AlphaFoldDB" id="A0A7Y6UQI3"/>
<keyword evidence="1" id="KW-0472">Membrane</keyword>
<protein>
    <recommendedName>
        <fullName evidence="4">Adenylate cyclase</fullName>
    </recommendedName>
</protein>
<sequence>MKTGEDADRAAYCPVAERPARAELDRMLSDPRFHGTERHRKLLRYLVEEFFAGRSASVKAYTIAIDVFARPSSFDPATDPIVRVEASRLRAALAQYYEALGDEATLRIELPKGNYVPLFVRSDGKPPQVLLAPPPISSNVPEPPEQLSSTAVVGRRLSVAKVALAGVGVLAVAFAFYASMVDQFPWKPILSEKPTIIVDVEPQKLKDGEERRRVGGYLVHALSQFSSVRTLAQEPPEGIDVASVTGWVAPRSVVRLAGSKEYKLSISYNMANDAHELAWQVVDPQSNEALRSGALKRTLEDGGNAEEVQQALLVRLARALAGEDGVVTSLETARQLAAPSLGYGCVLQADMALSRTDAENFANALTCLERSLAYNANDPDVSASLAMVLVATGEAGTSPTRRNRALKLADRAVALAPQASQSYVAQMMARFAAGDREAAFLSGLRASALNPLDEAIPARMGLLRYISGHWSEGLRLARLAEENGEYAHHDAALTLALDAYRGRRYEEALLRVRQLANSSDRVVNLLRLAVAGQLGLTQEATNALGEVRSPEGPLEISLTAEPATRNYAPELAAAIEDGLGKASLQINGNP</sequence>
<evidence type="ECO:0000313" key="3">
    <source>
        <dbReference type="Proteomes" id="UP000520198"/>
    </source>
</evidence>